<name>A0A8S9MIX6_BRACR</name>
<organism evidence="1 2">
    <name type="scientific">Brassica cretica</name>
    <name type="common">Mustard</name>
    <dbReference type="NCBI Taxonomy" id="69181"/>
    <lineage>
        <taxon>Eukaryota</taxon>
        <taxon>Viridiplantae</taxon>
        <taxon>Streptophyta</taxon>
        <taxon>Embryophyta</taxon>
        <taxon>Tracheophyta</taxon>
        <taxon>Spermatophyta</taxon>
        <taxon>Magnoliopsida</taxon>
        <taxon>eudicotyledons</taxon>
        <taxon>Gunneridae</taxon>
        <taxon>Pentapetalae</taxon>
        <taxon>rosids</taxon>
        <taxon>malvids</taxon>
        <taxon>Brassicales</taxon>
        <taxon>Brassicaceae</taxon>
        <taxon>Brassiceae</taxon>
        <taxon>Brassica</taxon>
    </lineage>
</organism>
<sequence length="78" mass="9147">MPIYLEGLWRRKPILDEALAIPTEPMTRSKTKKYQEALMAFVQRLSSRKWLKTHERVDEEVLDQVFGQNAWGSLQGKT</sequence>
<dbReference type="Proteomes" id="UP000712281">
    <property type="component" value="Unassembled WGS sequence"/>
</dbReference>
<reference evidence="1" key="1">
    <citation type="submission" date="2019-12" db="EMBL/GenBank/DDBJ databases">
        <title>Genome sequencing and annotation of Brassica cretica.</title>
        <authorList>
            <person name="Studholme D.J."/>
            <person name="Sarris P.F."/>
        </authorList>
    </citation>
    <scope>NUCLEOTIDE SEQUENCE</scope>
    <source>
        <strain evidence="1">PFS-001/15</strain>
        <tissue evidence="1">Leaf</tissue>
    </source>
</reference>
<evidence type="ECO:0000313" key="2">
    <source>
        <dbReference type="Proteomes" id="UP000712281"/>
    </source>
</evidence>
<comment type="caution">
    <text evidence="1">The sequence shown here is derived from an EMBL/GenBank/DDBJ whole genome shotgun (WGS) entry which is preliminary data.</text>
</comment>
<proteinExistence type="predicted"/>
<dbReference type="EMBL" id="QGKW02000007">
    <property type="protein sequence ID" value="KAF2618178.1"/>
    <property type="molecule type" value="Genomic_DNA"/>
</dbReference>
<accession>A0A8S9MIX6</accession>
<evidence type="ECO:0000313" key="1">
    <source>
        <dbReference type="EMBL" id="KAF2618178.1"/>
    </source>
</evidence>
<dbReference type="AlphaFoldDB" id="A0A8S9MIX6"/>
<protein>
    <submittedName>
        <fullName evidence="1">Uncharacterized protein</fullName>
    </submittedName>
</protein>
<gene>
    <name evidence="1" type="ORF">F2Q68_00039101</name>
</gene>